<dbReference type="STRING" id="1424294.Gferi_16060"/>
<accession>A0A1D8GJ61</accession>
<evidence type="ECO:0000256" key="1">
    <source>
        <dbReference type="ARBA" id="ARBA00006153"/>
    </source>
</evidence>
<proteinExistence type="inferred from homology"/>
<comment type="similarity">
    <text evidence="1">Belongs to the peptidase M20 family.</text>
</comment>
<dbReference type="PANTHER" id="PTHR11014">
    <property type="entry name" value="PEPTIDASE M20 FAMILY MEMBER"/>
    <property type="match status" value="1"/>
</dbReference>
<evidence type="ECO:0000256" key="2">
    <source>
        <dbReference type="ARBA" id="ARBA00022801"/>
    </source>
</evidence>
<dbReference type="SUPFAM" id="SSF55031">
    <property type="entry name" value="Bacterial exopeptidase dimerisation domain"/>
    <property type="match status" value="1"/>
</dbReference>
<feature type="binding site" evidence="3">
    <location>
        <position position="162"/>
    </location>
    <ligand>
        <name>Mn(2+)</name>
        <dbReference type="ChEBI" id="CHEBI:29035"/>
        <label>2</label>
    </ligand>
</feature>
<keyword evidence="2" id="KW-0378">Hydrolase</keyword>
<feature type="domain" description="Peptidase M20 dimerisation" evidence="4">
    <location>
        <begin position="187"/>
        <end position="280"/>
    </location>
</feature>
<evidence type="ECO:0000259" key="4">
    <source>
        <dbReference type="Pfam" id="PF07687"/>
    </source>
</evidence>
<dbReference type="Gene3D" id="3.40.630.10">
    <property type="entry name" value="Zn peptidases"/>
    <property type="match status" value="1"/>
</dbReference>
<dbReference type="NCBIfam" id="TIGR01891">
    <property type="entry name" value="amidohydrolases"/>
    <property type="match status" value="1"/>
</dbReference>
<dbReference type="KEGG" id="gfe:Gferi_16060"/>
<dbReference type="AlphaFoldDB" id="A0A1D8GJ61"/>
<dbReference type="EMBL" id="CP017269">
    <property type="protein sequence ID" value="AOT70943.1"/>
    <property type="molecule type" value="Genomic_DNA"/>
</dbReference>
<keyword evidence="3" id="KW-0464">Manganese</keyword>
<dbReference type="InterPro" id="IPR002933">
    <property type="entry name" value="Peptidase_M20"/>
</dbReference>
<feature type="binding site" evidence="3">
    <location>
        <position position="100"/>
    </location>
    <ligand>
        <name>Mn(2+)</name>
        <dbReference type="ChEBI" id="CHEBI:29035"/>
        <label>2</label>
    </ligand>
</feature>
<dbReference type="PIRSF" id="PIRSF005962">
    <property type="entry name" value="Pept_M20D_amidohydro"/>
    <property type="match status" value="1"/>
</dbReference>
<dbReference type="FunFam" id="3.30.70.360:FF:000014">
    <property type="entry name" value="N-acyl-L-amino acid amidohydrolase"/>
    <property type="match status" value="1"/>
</dbReference>
<dbReference type="CDD" id="cd03886">
    <property type="entry name" value="M20_Acy1"/>
    <property type="match status" value="1"/>
</dbReference>
<evidence type="ECO:0000256" key="3">
    <source>
        <dbReference type="PIRSR" id="PIRSR005962-1"/>
    </source>
</evidence>
<dbReference type="InterPro" id="IPR036264">
    <property type="entry name" value="Bact_exopeptidase_dim_dom"/>
</dbReference>
<comment type="cofactor">
    <cofactor evidence="3">
        <name>Mn(2+)</name>
        <dbReference type="ChEBI" id="CHEBI:29035"/>
    </cofactor>
    <text evidence="3">The Mn(2+) ion enhances activity.</text>
</comment>
<dbReference type="SUPFAM" id="SSF53187">
    <property type="entry name" value="Zn-dependent exopeptidases"/>
    <property type="match status" value="1"/>
</dbReference>
<evidence type="ECO:0000313" key="5">
    <source>
        <dbReference type="EMBL" id="AOT70943.1"/>
    </source>
</evidence>
<protein>
    <submittedName>
        <fullName evidence="5">Peptidase M20</fullName>
    </submittedName>
</protein>
<dbReference type="Pfam" id="PF01546">
    <property type="entry name" value="Peptidase_M20"/>
    <property type="match status" value="1"/>
</dbReference>
<evidence type="ECO:0000313" key="6">
    <source>
        <dbReference type="Proteomes" id="UP000095743"/>
    </source>
</evidence>
<dbReference type="Gene3D" id="3.30.70.360">
    <property type="match status" value="1"/>
</dbReference>
<dbReference type="OrthoDB" id="9776731at2"/>
<dbReference type="GO" id="GO:0046872">
    <property type="term" value="F:metal ion binding"/>
    <property type="evidence" value="ECO:0007669"/>
    <property type="project" value="UniProtKB-KW"/>
</dbReference>
<dbReference type="GO" id="GO:0016787">
    <property type="term" value="F:hydrolase activity"/>
    <property type="evidence" value="ECO:0007669"/>
    <property type="project" value="UniProtKB-KW"/>
</dbReference>
<feature type="binding site" evidence="3">
    <location>
        <position position="102"/>
    </location>
    <ligand>
        <name>Mn(2+)</name>
        <dbReference type="ChEBI" id="CHEBI:29035"/>
        <label>2</label>
    </ligand>
</feature>
<sequence length="391" mass="42440">MSNFLNAAHEMKEELIHYRRFLHQIPEVGDNLPQTTRFVMEKLTEMNIEPEEICKGGITAVIGGRKGGKVILLRADMDALPMIEESGLAFSATNGCAHTCGHDIHTAMLLGAAKLLKQYEEELDGTVKLMFQPSEENMAGAAAMLHSGILQNPKVDAAMALHVFPGNMHVGMMYWGTGPILASSDVFRITVSGKGGHGAIPQNPIDPIHVAVHIYMALQEILTREVDPHEPIVLTIGTLHAGDAPNVIPETAVMTGSLRTFSKDVRVFVKTRLEEIAAGTAKTFRADCTVEYMGGLCPTVNDEALALEIRKYMNELGIQLLPFPRQMGSEDFALVAEAVPSVFLGIGAGGAEPYYHKGGSHNSKVIFNEDVLPLGAAALSYSAYHWLKNHC</sequence>
<feature type="binding site" evidence="3">
    <location>
        <position position="136"/>
    </location>
    <ligand>
        <name>Mn(2+)</name>
        <dbReference type="ChEBI" id="CHEBI:29035"/>
        <label>2</label>
    </ligand>
</feature>
<organism evidence="5 6">
    <name type="scientific">Geosporobacter ferrireducens</name>
    <dbReference type="NCBI Taxonomy" id="1424294"/>
    <lineage>
        <taxon>Bacteria</taxon>
        <taxon>Bacillati</taxon>
        <taxon>Bacillota</taxon>
        <taxon>Clostridia</taxon>
        <taxon>Peptostreptococcales</taxon>
        <taxon>Thermotaleaceae</taxon>
        <taxon>Geosporobacter</taxon>
    </lineage>
</organism>
<dbReference type="Proteomes" id="UP000095743">
    <property type="component" value="Chromosome"/>
</dbReference>
<dbReference type="InterPro" id="IPR017439">
    <property type="entry name" value="Amidohydrolase"/>
</dbReference>
<dbReference type="InterPro" id="IPR011650">
    <property type="entry name" value="Peptidase_M20_dimer"/>
</dbReference>
<gene>
    <name evidence="5" type="ORF">Gferi_16060</name>
</gene>
<reference evidence="5 6" key="1">
    <citation type="submission" date="2016-09" db="EMBL/GenBank/DDBJ databases">
        <title>Genomic analysis reveals versatility of anaerobic energy metabolism of Geosporobacter ferrireducens IRF9 of phylum Firmicutes.</title>
        <authorList>
            <person name="Kim S.-J."/>
        </authorList>
    </citation>
    <scope>NUCLEOTIDE SEQUENCE [LARGE SCALE GENOMIC DNA]</scope>
    <source>
        <strain evidence="5 6">IRF9</strain>
    </source>
</reference>
<dbReference type="Pfam" id="PF07687">
    <property type="entry name" value="M20_dimer"/>
    <property type="match status" value="1"/>
</dbReference>
<keyword evidence="3" id="KW-0479">Metal-binding</keyword>
<name>A0A1D8GJ61_9FIRM</name>
<dbReference type="PANTHER" id="PTHR11014:SF63">
    <property type="entry name" value="METALLOPEPTIDASE, PUTATIVE (AFU_ORTHOLOGUE AFUA_6G09600)-RELATED"/>
    <property type="match status" value="1"/>
</dbReference>
<dbReference type="RefSeq" id="WP_069978242.1">
    <property type="nucleotide sequence ID" value="NZ_CP017269.1"/>
</dbReference>
<keyword evidence="6" id="KW-1185">Reference proteome</keyword>
<feature type="binding site" evidence="3">
    <location>
        <position position="361"/>
    </location>
    <ligand>
        <name>Mn(2+)</name>
        <dbReference type="ChEBI" id="CHEBI:29035"/>
        <label>2</label>
    </ligand>
</feature>